<evidence type="ECO:0000313" key="1">
    <source>
        <dbReference type="EMBL" id="ETW46792.1"/>
    </source>
</evidence>
<dbReference type="AlphaFoldDB" id="A0A024WHZ5"/>
<protein>
    <submittedName>
        <fullName evidence="1">Uncharacterized protein</fullName>
    </submittedName>
</protein>
<dbReference type="EMBL" id="KI925620">
    <property type="protein sequence ID" value="ETW46792.1"/>
    <property type="molecule type" value="Genomic_DNA"/>
</dbReference>
<evidence type="ECO:0000313" key="2">
    <source>
        <dbReference type="Proteomes" id="UP000030699"/>
    </source>
</evidence>
<proteinExistence type="predicted"/>
<gene>
    <name evidence="1" type="ORF">PFMALIP_05162</name>
</gene>
<reference evidence="1 2" key="2">
    <citation type="submission" date="2013-02" db="EMBL/GenBank/DDBJ databases">
        <title>The Genome Sequence of Plasmodium falciparum MaliPS096_E11.</title>
        <authorList>
            <consortium name="The Broad Institute Genome Sequencing Platform"/>
            <consortium name="The Broad Institute Genome Sequencing Center for Infectious Disease"/>
            <person name="Neafsey D."/>
            <person name="Cheeseman I."/>
            <person name="Volkman S."/>
            <person name="Adams J."/>
            <person name="Walker B."/>
            <person name="Young S.K."/>
            <person name="Zeng Q."/>
            <person name="Gargeya S."/>
            <person name="Fitzgerald M."/>
            <person name="Haas B."/>
            <person name="Abouelleil A."/>
            <person name="Alvarado L."/>
            <person name="Arachchi H.M."/>
            <person name="Berlin A.M."/>
            <person name="Chapman S.B."/>
            <person name="Dewar J."/>
            <person name="Goldberg J."/>
            <person name="Griggs A."/>
            <person name="Gujja S."/>
            <person name="Hansen M."/>
            <person name="Howarth C."/>
            <person name="Imamovic A."/>
            <person name="Larimer J."/>
            <person name="McCowan C."/>
            <person name="Murphy C."/>
            <person name="Neiman D."/>
            <person name="Pearson M."/>
            <person name="Priest M."/>
            <person name="Roberts A."/>
            <person name="Saif S."/>
            <person name="Shea T."/>
            <person name="Sisk P."/>
            <person name="Sykes S."/>
            <person name="Wortman J."/>
            <person name="Nusbaum C."/>
            <person name="Birren B."/>
        </authorList>
    </citation>
    <scope>NUCLEOTIDE SEQUENCE [LARGE SCALE GENOMIC DNA]</scope>
    <source>
        <strain evidence="1 2">MaliPS096_E11</strain>
    </source>
</reference>
<organism evidence="1 2">
    <name type="scientific">Plasmodium falciparum MaliPS096_E11</name>
    <dbReference type="NCBI Taxonomy" id="1036727"/>
    <lineage>
        <taxon>Eukaryota</taxon>
        <taxon>Sar</taxon>
        <taxon>Alveolata</taxon>
        <taxon>Apicomplexa</taxon>
        <taxon>Aconoidasida</taxon>
        <taxon>Haemosporida</taxon>
        <taxon>Plasmodiidae</taxon>
        <taxon>Plasmodium</taxon>
        <taxon>Plasmodium (Laverania)</taxon>
    </lineage>
</organism>
<reference evidence="1 2" key="1">
    <citation type="submission" date="2013-02" db="EMBL/GenBank/DDBJ databases">
        <title>The Genome Annotation of Plasmodium falciparum MaliPS096_E11.</title>
        <authorList>
            <consortium name="The Broad Institute Genome Sequencing Platform"/>
            <consortium name="The Broad Institute Genome Sequencing Center for Infectious Disease"/>
            <person name="Neafsey D."/>
            <person name="Hoffman S."/>
            <person name="Volkman S."/>
            <person name="Rosenthal P."/>
            <person name="Walker B."/>
            <person name="Young S.K."/>
            <person name="Zeng Q."/>
            <person name="Gargeya S."/>
            <person name="Fitzgerald M."/>
            <person name="Haas B."/>
            <person name="Abouelleil A."/>
            <person name="Allen A.W."/>
            <person name="Alvarado L."/>
            <person name="Arachchi H.M."/>
            <person name="Berlin A.M."/>
            <person name="Chapman S.B."/>
            <person name="Gainer-Dewar J."/>
            <person name="Goldberg J."/>
            <person name="Griggs A."/>
            <person name="Gujja S."/>
            <person name="Hansen M."/>
            <person name="Howarth C."/>
            <person name="Imamovic A."/>
            <person name="Ireland A."/>
            <person name="Larimer J."/>
            <person name="McCowan C."/>
            <person name="Murphy C."/>
            <person name="Pearson M."/>
            <person name="Poon T.W."/>
            <person name="Priest M."/>
            <person name="Roberts A."/>
            <person name="Saif S."/>
            <person name="Shea T."/>
            <person name="Sisk P."/>
            <person name="Sykes S."/>
            <person name="Wortman J."/>
            <person name="Nusbaum C."/>
            <person name="Birren B."/>
        </authorList>
    </citation>
    <scope>NUCLEOTIDE SEQUENCE [LARGE SCALE GENOMIC DNA]</scope>
    <source>
        <strain evidence="1 2">MaliPS096_E11</strain>
    </source>
</reference>
<name>A0A024WHZ5_PLAFA</name>
<sequence length="64" mass="7517">MDKWSTHVLYLSEGIVTFFSNIYNITNLENYSSLAEYICDHMVEEIKKKENVDKLDDLLLIDSD</sequence>
<accession>A0A024WHZ5</accession>
<dbReference type="Proteomes" id="UP000030699">
    <property type="component" value="Unassembled WGS sequence"/>
</dbReference>